<geneLocation type="plasmid" evidence="5 6">
    <name>unnamed3</name>
</geneLocation>
<evidence type="ECO:0000256" key="3">
    <source>
        <dbReference type="SAM" id="MobiDB-lite"/>
    </source>
</evidence>
<dbReference type="InterPro" id="IPR020103">
    <property type="entry name" value="PsdUridine_synth_cat_dom_sf"/>
</dbReference>
<proteinExistence type="inferred from homology"/>
<dbReference type="InterPro" id="IPR006145">
    <property type="entry name" value="PsdUridine_synth_RsuA/RluA"/>
</dbReference>
<keyword evidence="2" id="KW-0413">Isomerase</keyword>
<feature type="domain" description="Pseudouridine synthase RsuA/RluA-like" evidence="4">
    <location>
        <begin position="38"/>
        <end position="204"/>
    </location>
</feature>
<evidence type="ECO:0000256" key="2">
    <source>
        <dbReference type="ARBA" id="ARBA00023235"/>
    </source>
</evidence>
<evidence type="ECO:0000259" key="4">
    <source>
        <dbReference type="Pfam" id="PF00849"/>
    </source>
</evidence>
<dbReference type="Gene3D" id="3.30.2350.10">
    <property type="entry name" value="Pseudouridine synthase"/>
    <property type="match status" value="1"/>
</dbReference>
<accession>A0A6N1AFJ0</accession>
<dbReference type="GO" id="GO:0000455">
    <property type="term" value="P:enzyme-directed rRNA pseudouridine synthesis"/>
    <property type="evidence" value="ECO:0007669"/>
    <property type="project" value="TreeGrafter"/>
</dbReference>
<feature type="region of interest" description="Disordered" evidence="3">
    <location>
        <begin position="1"/>
        <end position="21"/>
    </location>
</feature>
<dbReference type="InterPro" id="IPR050188">
    <property type="entry name" value="RluA_PseudoU_synthase"/>
</dbReference>
<dbReference type="PROSITE" id="PS01129">
    <property type="entry name" value="PSI_RLU"/>
    <property type="match status" value="1"/>
</dbReference>
<name>A0A6N1AFJ0_9PROT</name>
<evidence type="ECO:0000313" key="5">
    <source>
        <dbReference type="EMBL" id="QKS50306.1"/>
    </source>
</evidence>
<organism evidence="5 6">
    <name type="scientific">Azospirillum oryzae</name>
    <dbReference type="NCBI Taxonomy" id="286727"/>
    <lineage>
        <taxon>Bacteria</taxon>
        <taxon>Pseudomonadati</taxon>
        <taxon>Pseudomonadota</taxon>
        <taxon>Alphaproteobacteria</taxon>
        <taxon>Rhodospirillales</taxon>
        <taxon>Azospirillaceae</taxon>
        <taxon>Azospirillum</taxon>
    </lineage>
</organism>
<protein>
    <submittedName>
        <fullName evidence="5">RNA pseudouridine synthase</fullName>
    </submittedName>
</protein>
<dbReference type="RefSeq" id="WP_149198811.1">
    <property type="nucleotide sequence ID" value="NZ_BSOV01000075.1"/>
</dbReference>
<dbReference type="SUPFAM" id="SSF55120">
    <property type="entry name" value="Pseudouridine synthase"/>
    <property type="match status" value="1"/>
</dbReference>
<evidence type="ECO:0000256" key="1">
    <source>
        <dbReference type="ARBA" id="ARBA00010876"/>
    </source>
</evidence>
<reference evidence="5 6" key="1">
    <citation type="submission" date="2020-06" db="EMBL/GenBank/DDBJ databases">
        <title>Complete genome of Azosprillum oryzae KACC14407.</title>
        <authorList>
            <person name="Kim M."/>
            <person name="Park Y.-J."/>
            <person name="Shin J.-H."/>
        </authorList>
    </citation>
    <scope>NUCLEOTIDE SEQUENCE [LARGE SCALE GENOMIC DNA]</scope>
    <source>
        <strain evidence="5 6">KACC 14407</strain>
        <plasmid evidence="5 6">unnamed3</plasmid>
    </source>
</reference>
<dbReference type="GO" id="GO:0003723">
    <property type="term" value="F:RNA binding"/>
    <property type="evidence" value="ECO:0007669"/>
    <property type="project" value="InterPro"/>
</dbReference>
<dbReference type="KEGG" id="aoz:HUE56_05750"/>
<dbReference type="AlphaFoldDB" id="A0A6N1AFJ0"/>
<sequence length="265" mass="28654">MISDSRTSILPPPPSPPAPSLTADQLRARVLHRDTECFVIDKPAGLAVHKAGRITDHLELYLPHLAEADGNGPIGDGPIGEPPKLAHRLDRDTAGCLILGRTPWALKRFGQMFAAGHVEKTYWAVAEGVPETDSGVIDLPLLKRIEPKSSLGASRSSWTILPDPAGQPAVTEYRVLGTSADGRSWLELRPRTGRTHQIRVHCAAIGCPLVGEPFYGPERRPPGNLHLLARSVAFRMAFEYDAVSAVAPAPEHMRDALSACGWQGQ</sequence>
<keyword evidence="5" id="KW-0614">Plasmid</keyword>
<dbReference type="CDD" id="cd02869">
    <property type="entry name" value="PseudoU_synth_RluA_like"/>
    <property type="match status" value="1"/>
</dbReference>
<dbReference type="Proteomes" id="UP000509702">
    <property type="component" value="Plasmid unnamed3"/>
</dbReference>
<dbReference type="OrthoDB" id="9807829at2"/>
<dbReference type="Pfam" id="PF00849">
    <property type="entry name" value="PseudoU_synth_2"/>
    <property type="match status" value="1"/>
</dbReference>
<dbReference type="PANTHER" id="PTHR21600">
    <property type="entry name" value="MITOCHONDRIAL RNA PSEUDOURIDINE SYNTHASE"/>
    <property type="match status" value="1"/>
</dbReference>
<feature type="compositionally biased region" description="Pro residues" evidence="3">
    <location>
        <begin position="10"/>
        <end position="19"/>
    </location>
</feature>
<dbReference type="InterPro" id="IPR006224">
    <property type="entry name" value="PsdUridine_synth_RluA-like_CS"/>
</dbReference>
<comment type="similarity">
    <text evidence="1">Belongs to the pseudouridine synthase RluA family.</text>
</comment>
<gene>
    <name evidence="5" type="ORF">HUE56_05750</name>
</gene>
<dbReference type="GO" id="GO:0140098">
    <property type="term" value="F:catalytic activity, acting on RNA"/>
    <property type="evidence" value="ECO:0007669"/>
    <property type="project" value="UniProtKB-ARBA"/>
</dbReference>
<keyword evidence="6" id="KW-1185">Reference proteome</keyword>
<dbReference type="EMBL" id="CP054617">
    <property type="protein sequence ID" value="QKS50306.1"/>
    <property type="molecule type" value="Genomic_DNA"/>
</dbReference>
<dbReference type="PANTHER" id="PTHR21600:SF44">
    <property type="entry name" value="RIBOSOMAL LARGE SUBUNIT PSEUDOURIDINE SYNTHASE D"/>
    <property type="match status" value="1"/>
</dbReference>
<evidence type="ECO:0000313" key="6">
    <source>
        <dbReference type="Proteomes" id="UP000509702"/>
    </source>
</evidence>
<dbReference type="GO" id="GO:0009982">
    <property type="term" value="F:pseudouridine synthase activity"/>
    <property type="evidence" value="ECO:0007669"/>
    <property type="project" value="InterPro"/>
</dbReference>